<evidence type="ECO:0000313" key="1">
    <source>
        <dbReference type="EMBL" id="MDT0631848.1"/>
    </source>
</evidence>
<sequence>MSLLRLGSLAAVGLACLASFLVLHRTAPPRPLDVLDRVYG</sequence>
<dbReference type="EMBL" id="JAVRHT010000018">
    <property type="protein sequence ID" value="MDT0631848.1"/>
    <property type="molecule type" value="Genomic_DNA"/>
</dbReference>
<evidence type="ECO:0000313" key="2">
    <source>
        <dbReference type="Proteomes" id="UP001267426"/>
    </source>
</evidence>
<dbReference type="PROSITE" id="PS51257">
    <property type="entry name" value="PROKAR_LIPOPROTEIN"/>
    <property type="match status" value="1"/>
</dbReference>
<protein>
    <submittedName>
        <fullName evidence="1">Uncharacterized protein</fullName>
    </submittedName>
</protein>
<dbReference type="Proteomes" id="UP001267426">
    <property type="component" value="Unassembled WGS sequence"/>
</dbReference>
<organism evidence="1 2">
    <name type="scientific">Rubrivirga litoralis</name>
    <dbReference type="NCBI Taxonomy" id="3075598"/>
    <lineage>
        <taxon>Bacteria</taxon>
        <taxon>Pseudomonadati</taxon>
        <taxon>Rhodothermota</taxon>
        <taxon>Rhodothermia</taxon>
        <taxon>Rhodothermales</taxon>
        <taxon>Rubricoccaceae</taxon>
        <taxon>Rubrivirga</taxon>
    </lineage>
</organism>
<keyword evidence="2" id="KW-1185">Reference proteome</keyword>
<dbReference type="RefSeq" id="WP_311663222.1">
    <property type="nucleotide sequence ID" value="NZ_JAVRHT010000018.1"/>
</dbReference>
<comment type="caution">
    <text evidence="1">The sequence shown here is derived from an EMBL/GenBank/DDBJ whole genome shotgun (WGS) entry which is preliminary data.</text>
</comment>
<accession>A0ABU3BRD4</accession>
<name>A0ABU3BRD4_9BACT</name>
<proteinExistence type="predicted"/>
<reference evidence="1 2" key="1">
    <citation type="submission" date="2023-09" db="EMBL/GenBank/DDBJ databases">
        <authorList>
            <person name="Rey-Velasco X."/>
        </authorList>
    </citation>
    <scope>NUCLEOTIDE SEQUENCE [LARGE SCALE GENOMIC DNA]</scope>
    <source>
        <strain evidence="1 2">F394</strain>
    </source>
</reference>
<gene>
    <name evidence="1" type="ORF">RM540_08840</name>
</gene>